<protein>
    <submittedName>
        <fullName evidence="1">Uncharacterized protein</fullName>
    </submittedName>
</protein>
<dbReference type="Proteomes" id="UP000821845">
    <property type="component" value="Chromosome 2"/>
</dbReference>
<keyword evidence="2" id="KW-1185">Reference proteome</keyword>
<accession>A0ACB7SZS3</accession>
<gene>
    <name evidence="1" type="ORF">HPB50_026315</name>
</gene>
<name>A0ACB7SZS3_HYAAI</name>
<evidence type="ECO:0000313" key="1">
    <source>
        <dbReference type="EMBL" id="KAH6940193.1"/>
    </source>
</evidence>
<reference evidence="1" key="1">
    <citation type="submission" date="2020-05" db="EMBL/GenBank/DDBJ databases">
        <title>Large-scale comparative analyses of tick genomes elucidate their genetic diversity and vector capacities.</title>
        <authorList>
            <person name="Jia N."/>
            <person name="Wang J."/>
            <person name="Shi W."/>
            <person name="Du L."/>
            <person name="Sun Y."/>
            <person name="Zhan W."/>
            <person name="Jiang J."/>
            <person name="Wang Q."/>
            <person name="Zhang B."/>
            <person name="Ji P."/>
            <person name="Sakyi L.B."/>
            <person name="Cui X."/>
            <person name="Yuan T."/>
            <person name="Jiang B."/>
            <person name="Yang W."/>
            <person name="Lam T.T.-Y."/>
            <person name="Chang Q."/>
            <person name="Ding S."/>
            <person name="Wang X."/>
            <person name="Zhu J."/>
            <person name="Ruan X."/>
            <person name="Zhao L."/>
            <person name="Wei J."/>
            <person name="Que T."/>
            <person name="Du C."/>
            <person name="Cheng J."/>
            <person name="Dai P."/>
            <person name="Han X."/>
            <person name="Huang E."/>
            <person name="Gao Y."/>
            <person name="Liu J."/>
            <person name="Shao H."/>
            <person name="Ye R."/>
            <person name="Li L."/>
            <person name="Wei W."/>
            <person name="Wang X."/>
            <person name="Wang C."/>
            <person name="Yang T."/>
            <person name="Huo Q."/>
            <person name="Li W."/>
            <person name="Guo W."/>
            <person name="Chen H."/>
            <person name="Zhou L."/>
            <person name="Ni X."/>
            <person name="Tian J."/>
            <person name="Zhou Y."/>
            <person name="Sheng Y."/>
            <person name="Liu T."/>
            <person name="Pan Y."/>
            <person name="Xia L."/>
            <person name="Li J."/>
            <person name="Zhao F."/>
            <person name="Cao W."/>
        </authorList>
    </citation>
    <scope>NUCLEOTIDE SEQUENCE</scope>
    <source>
        <strain evidence="1">Hyas-2018</strain>
    </source>
</reference>
<sequence length="174" mass="18870">MLNELSSLFNRAVRLAEAADEALPPVASLTAQRETVNDRLKPIRRCSTETLNVGRIDKACSLSEAGGADFSCHSSKGPEDASRGHAISRLSTWSQTPEQRRPIGPPGKQAPTEVSDDESTVIGEDNVADMEDVDEDAFKVVRHRKGRTVGVTVLITATEQGRDLRQGNPITLYS</sequence>
<comment type="caution">
    <text evidence="1">The sequence shown here is derived from an EMBL/GenBank/DDBJ whole genome shotgun (WGS) entry which is preliminary data.</text>
</comment>
<evidence type="ECO:0000313" key="2">
    <source>
        <dbReference type="Proteomes" id="UP000821845"/>
    </source>
</evidence>
<dbReference type="EMBL" id="CM023482">
    <property type="protein sequence ID" value="KAH6940193.1"/>
    <property type="molecule type" value="Genomic_DNA"/>
</dbReference>
<proteinExistence type="predicted"/>
<organism evidence="1 2">
    <name type="scientific">Hyalomma asiaticum</name>
    <name type="common">Tick</name>
    <dbReference type="NCBI Taxonomy" id="266040"/>
    <lineage>
        <taxon>Eukaryota</taxon>
        <taxon>Metazoa</taxon>
        <taxon>Ecdysozoa</taxon>
        <taxon>Arthropoda</taxon>
        <taxon>Chelicerata</taxon>
        <taxon>Arachnida</taxon>
        <taxon>Acari</taxon>
        <taxon>Parasitiformes</taxon>
        <taxon>Ixodida</taxon>
        <taxon>Ixodoidea</taxon>
        <taxon>Ixodidae</taxon>
        <taxon>Hyalomminae</taxon>
        <taxon>Hyalomma</taxon>
    </lineage>
</organism>